<dbReference type="EMBL" id="QGDI01000006">
    <property type="protein sequence ID" value="PWJ12600.1"/>
    <property type="molecule type" value="Genomic_DNA"/>
</dbReference>
<sequence>MNSYRELIVWQKSMQLVRAVYLLLEALPRKELYALDSQMRRAVISIPSNIAEGQGRSTAKEFVHYLSIARGSKFELETQMLICIELGYFSSESAETALGLCDEIGKMINSMISKLSTKL</sequence>
<dbReference type="PANTHER" id="PTHR38471">
    <property type="entry name" value="FOUR HELIX BUNDLE PROTEIN"/>
    <property type="match status" value="1"/>
</dbReference>
<reference evidence="1 2" key="1">
    <citation type="submission" date="2018-05" db="EMBL/GenBank/DDBJ databases">
        <title>The Hungate 1000. A catalogue of reference genomes from the rumen microbiome.</title>
        <authorList>
            <person name="Kelly W."/>
        </authorList>
    </citation>
    <scope>NUCLEOTIDE SEQUENCE [LARGE SCALE GENOMIC DNA]</scope>
    <source>
        <strain evidence="1 2">SAb67</strain>
    </source>
</reference>
<organism evidence="1 2">
    <name type="scientific">Ruminococcus flavefaciens</name>
    <dbReference type="NCBI Taxonomy" id="1265"/>
    <lineage>
        <taxon>Bacteria</taxon>
        <taxon>Bacillati</taxon>
        <taxon>Bacillota</taxon>
        <taxon>Clostridia</taxon>
        <taxon>Eubacteriales</taxon>
        <taxon>Oscillospiraceae</taxon>
        <taxon>Ruminococcus</taxon>
    </lineage>
</organism>
<dbReference type="OrthoDB" id="160990at2"/>
<comment type="caution">
    <text evidence="1">The sequence shown here is derived from an EMBL/GenBank/DDBJ whole genome shotgun (WGS) entry which is preliminary data.</text>
</comment>
<gene>
    <name evidence="1" type="ORF">IE37_01683</name>
</gene>
<evidence type="ECO:0000313" key="2">
    <source>
        <dbReference type="Proteomes" id="UP000245720"/>
    </source>
</evidence>
<proteinExistence type="predicted"/>
<evidence type="ECO:0000313" key="1">
    <source>
        <dbReference type="EMBL" id="PWJ12600.1"/>
    </source>
</evidence>
<dbReference type="AlphaFoldDB" id="A0A315XYA9"/>
<dbReference type="SUPFAM" id="SSF158446">
    <property type="entry name" value="IVS-encoded protein-like"/>
    <property type="match status" value="1"/>
</dbReference>
<dbReference type="InterPro" id="IPR036583">
    <property type="entry name" value="23S_rRNA_IVS_sf"/>
</dbReference>
<accession>A0A315XYA9</accession>
<dbReference type="InterPro" id="IPR012657">
    <property type="entry name" value="23S_rRNA-intervening_sequence"/>
</dbReference>
<dbReference type="Gene3D" id="1.20.1440.60">
    <property type="entry name" value="23S rRNA-intervening sequence"/>
    <property type="match status" value="1"/>
</dbReference>
<dbReference type="Pfam" id="PF05635">
    <property type="entry name" value="23S_rRNA_IVP"/>
    <property type="match status" value="1"/>
</dbReference>
<dbReference type="NCBIfam" id="TIGR02436">
    <property type="entry name" value="four helix bundle protein"/>
    <property type="match status" value="1"/>
</dbReference>
<dbReference type="RefSeq" id="WP_028519622.1">
    <property type="nucleotide sequence ID" value="NZ_CACVSX010000067.1"/>
</dbReference>
<dbReference type="CDD" id="cd16377">
    <property type="entry name" value="23S_rRNA_IVP_like"/>
    <property type="match status" value="1"/>
</dbReference>
<name>A0A315XYA9_RUMFL</name>
<protein>
    <submittedName>
        <fullName evidence="1">Four helix bundle protein</fullName>
    </submittedName>
</protein>
<dbReference type="PANTHER" id="PTHR38471:SF2">
    <property type="entry name" value="FOUR HELIX BUNDLE PROTEIN"/>
    <property type="match status" value="1"/>
</dbReference>
<dbReference type="Proteomes" id="UP000245720">
    <property type="component" value="Unassembled WGS sequence"/>
</dbReference>